<dbReference type="PANTHER" id="PTHR32024:SF1">
    <property type="entry name" value="KTR SYSTEM POTASSIUM UPTAKE PROTEIN B"/>
    <property type="match status" value="1"/>
</dbReference>
<feature type="transmembrane region" description="Helical" evidence="10">
    <location>
        <begin position="144"/>
        <end position="163"/>
    </location>
</feature>
<gene>
    <name evidence="11" type="ordered locus">Taci_0727</name>
</gene>
<reference evidence="11 12" key="1">
    <citation type="journal article" date="2009" name="Stand. Genomic Sci.">
        <title>Complete genome sequence of Thermanaerovibrio acidaminovorans type strain (Su883).</title>
        <authorList>
            <person name="Chovatia M."/>
            <person name="Sikorski J."/>
            <person name="Schroder M."/>
            <person name="Lapidus A."/>
            <person name="Nolan M."/>
            <person name="Tice H."/>
            <person name="Glavina Del Rio T."/>
            <person name="Copeland A."/>
            <person name="Cheng J.F."/>
            <person name="Lucas S."/>
            <person name="Chen F."/>
            <person name="Bruce D."/>
            <person name="Goodwin L."/>
            <person name="Pitluck S."/>
            <person name="Ivanova N."/>
            <person name="Mavromatis K."/>
            <person name="Ovchinnikova G."/>
            <person name="Pati A."/>
            <person name="Chen A."/>
            <person name="Palaniappan K."/>
            <person name="Land M."/>
            <person name="Hauser L."/>
            <person name="Chang Y.J."/>
            <person name="Jeffries C.D."/>
            <person name="Chain P."/>
            <person name="Saunders E."/>
            <person name="Detter J.C."/>
            <person name="Brettin T."/>
            <person name="Rohde M."/>
            <person name="Goker M."/>
            <person name="Spring S."/>
            <person name="Bristow J."/>
            <person name="Markowitz V."/>
            <person name="Hugenholtz P."/>
            <person name="Kyrpides N.C."/>
            <person name="Klenk H.P."/>
            <person name="Eisen J.A."/>
        </authorList>
    </citation>
    <scope>NUCLEOTIDE SEQUENCE [LARGE SCALE GENOMIC DNA]</scope>
    <source>
        <strain evidence="12">ATCC 49978 / DSM 6589 / Su883</strain>
    </source>
</reference>
<keyword evidence="8" id="KW-0406">Ion transport</keyword>
<sequence length="429" mass="46204">MVYGFLLLIAAGALALWGIGELVGRPLDPIDALFTATSAVCVTGLSTVDVGTALPLPSQLVLLLLIQLGGLGVMAATTSFYLMLGAKVGFKERLAWAESMGLDTPRGAIRLLLLVIRVSLIAETVMAVPLFVGFARREGAVRGAYMAIFHSISAFCNAGFSPYSDSLVSFATEPLVMLPITVLIVVGGLGFPVLDDVLKSVRSRRWRPSSYTRVVLTFTPVLILLGSVVFLLGEINGVLRDMPWPHKLINALFMSVTPRTAGFNSVPLGRMSGVSLLFTSFLMWVGANPSSTGGGVKVTTFAVLWSSCTSEIRGRSDVCLARRHVDWRTQRKAITVAVLYTLAVFVAVFMLAVFEPEVDISSLVFEAISAMGTVGLSLGVTPHLSPDGKMVLIFLMYWGRVGIVTFLYSIFRRHEPGRVSLPNLDMPIG</sequence>
<protein>
    <submittedName>
        <fullName evidence="11">Potassium uptake protein, TrkH family</fullName>
        <ecNumber evidence="11">3.6.3.14</ecNumber>
    </submittedName>
</protein>
<dbReference type="STRING" id="525903.Taci_0727"/>
<keyword evidence="5 10" id="KW-0812">Transmembrane</keyword>
<dbReference type="KEGG" id="tai:Taci_0727"/>
<evidence type="ECO:0000256" key="10">
    <source>
        <dbReference type="SAM" id="Phobius"/>
    </source>
</evidence>
<dbReference type="PANTHER" id="PTHR32024">
    <property type="entry name" value="TRK SYSTEM POTASSIUM UPTAKE PROTEIN TRKG-RELATED"/>
    <property type="match status" value="1"/>
</dbReference>
<dbReference type="eggNOG" id="COG0168">
    <property type="taxonomic scope" value="Bacteria"/>
</dbReference>
<dbReference type="InterPro" id="IPR004772">
    <property type="entry name" value="TrkH"/>
</dbReference>
<feature type="transmembrane region" description="Helical" evidence="10">
    <location>
        <begin position="60"/>
        <end position="84"/>
    </location>
</feature>
<feature type="transmembrane region" description="Helical" evidence="10">
    <location>
        <begin position="268"/>
        <end position="287"/>
    </location>
</feature>
<proteinExistence type="predicted"/>
<keyword evidence="4" id="KW-0633">Potassium transport</keyword>
<keyword evidence="6" id="KW-0630">Potassium</keyword>
<feature type="transmembrane region" description="Helical" evidence="10">
    <location>
        <begin position="392"/>
        <end position="411"/>
    </location>
</feature>
<dbReference type="GO" id="GO:0016787">
    <property type="term" value="F:hydrolase activity"/>
    <property type="evidence" value="ECO:0007669"/>
    <property type="project" value="UniProtKB-KW"/>
</dbReference>
<keyword evidence="12" id="KW-1185">Reference proteome</keyword>
<dbReference type="GO" id="GO:0015379">
    <property type="term" value="F:potassium:chloride symporter activity"/>
    <property type="evidence" value="ECO:0007669"/>
    <property type="project" value="InterPro"/>
</dbReference>
<dbReference type="OrthoDB" id="9810952at2"/>
<dbReference type="Proteomes" id="UP000002030">
    <property type="component" value="Chromosome"/>
</dbReference>
<dbReference type="EC" id="3.6.3.14" evidence="11"/>
<feature type="transmembrane region" description="Helical" evidence="10">
    <location>
        <begin position="333"/>
        <end position="354"/>
    </location>
</feature>
<organism evidence="11 12">
    <name type="scientific">Thermanaerovibrio acidaminovorans (strain ATCC 49978 / DSM 6589 / Su883)</name>
    <name type="common">Selenomonas acidaminovorans</name>
    <dbReference type="NCBI Taxonomy" id="525903"/>
    <lineage>
        <taxon>Bacteria</taxon>
        <taxon>Thermotogati</taxon>
        <taxon>Synergistota</taxon>
        <taxon>Synergistia</taxon>
        <taxon>Synergistales</taxon>
        <taxon>Synergistaceae</taxon>
        <taxon>Thermanaerovibrio</taxon>
    </lineage>
</organism>
<evidence type="ECO:0000256" key="6">
    <source>
        <dbReference type="ARBA" id="ARBA00022958"/>
    </source>
</evidence>
<dbReference type="EMBL" id="CP001818">
    <property type="protein sequence ID" value="ACZ18960.1"/>
    <property type="molecule type" value="Genomic_DNA"/>
</dbReference>
<keyword evidence="11" id="KW-0378">Hydrolase</keyword>
<evidence type="ECO:0000256" key="5">
    <source>
        <dbReference type="ARBA" id="ARBA00022692"/>
    </source>
</evidence>
<feature type="transmembrane region" description="Helical" evidence="10">
    <location>
        <begin position="214"/>
        <end position="233"/>
    </location>
</feature>
<evidence type="ECO:0000313" key="12">
    <source>
        <dbReference type="Proteomes" id="UP000002030"/>
    </source>
</evidence>
<comment type="subcellular location">
    <subcellularLocation>
        <location evidence="1">Cell membrane</location>
        <topology evidence="1">Multi-pass membrane protein</topology>
    </subcellularLocation>
</comment>
<dbReference type="GO" id="GO:0005886">
    <property type="term" value="C:plasma membrane"/>
    <property type="evidence" value="ECO:0007669"/>
    <property type="project" value="UniProtKB-SubCell"/>
</dbReference>
<dbReference type="EnsemblBacteria" id="ACZ18960">
    <property type="protein sequence ID" value="ACZ18960"/>
    <property type="gene ID" value="Taci_0727"/>
</dbReference>
<keyword evidence="7 10" id="KW-1133">Transmembrane helix</keyword>
<evidence type="ECO:0000256" key="3">
    <source>
        <dbReference type="ARBA" id="ARBA00022475"/>
    </source>
</evidence>
<keyword evidence="9 10" id="KW-0472">Membrane</keyword>
<dbReference type="AlphaFoldDB" id="D1B9K7"/>
<evidence type="ECO:0000256" key="4">
    <source>
        <dbReference type="ARBA" id="ARBA00022538"/>
    </source>
</evidence>
<evidence type="ECO:0000313" key="11">
    <source>
        <dbReference type="EMBL" id="ACZ18960.1"/>
    </source>
</evidence>
<evidence type="ECO:0000256" key="1">
    <source>
        <dbReference type="ARBA" id="ARBA00004651"/>
    </source>
</evidence>
<feature type="transmembrane region" description="Helical" evidence="10">
    <location>
        <begin position="108"/>
        <end position="132"/>
    </location>
</feature>
<evidence type="ECO:0000256" key="2">
    <source>
        <dbReference type="ARBA" id="ARBA00022448"/>
    </source>
</evidence>
<evidence type="ECO:0000256" key="8">
    <source>
        <dbReference type="ARBA" id="ARBA00023065"/>
    </source>
</evidence>
<dbReference type="Pfam" id="PF02386">
    <property type="entry name" value="TrkH"/>
    <property type="match status" value="1"/>
</dbReference>
<evidence type="ECO:0000256" key="9">
    <source>
        <dbReference type="ARBA" id="ARBA00023136"/>
    </source>
</evidence>
<accession>D1B9K7</accession>
<keyword evidence="2" id="KW-0813">Transport</keyword>
<feature type="transmembrane region" description="Helical" evidence="10">
    <location>
        <begin position="175"/>
        <end position="194"/>
    </location>
</feature>
<dbReference type="NCBIfam" id="TIGR00933">
    <property type="entry name" value="2a38"/>
    <property type="match status" value="1"/>
</dbReference>
<feature type="transmembrane region" description="Helical" evidence="10">
    <location>
        <begin position="30"/>
        <end position="48"/>
    </location>
</feature>
<dbReference type="HOGENOM" id="CLU_026429_0_1_0"/>
<dbReference type="InterPro" id="IPR003445">
    <property type="entry name" value="Cat_transpt"/>
</dbReference>
<keyword evidence="3" id="KW-1003">Cell membrane</keyword>
<name>D1B9K7_THEAS</name>
<evidence type="ECO:0000256" key="7">
    <source>
        <dbReference type="ARBA" id="ARBA00022989"/>
    </source>
</evidence>